<keyword evidence="2" id="KW-1185">Reference proteome</keyword>
<evidence type="ECO:0000313" key="2">
    <source>
        <dbReference type="Proteomes" id="UP001321760"/>
    </source>
</evidence>
<proteinExistence type="predicted"/>
<accession>A0AAV9GK73</accession>
<sequence>MGKTAYKGKIFSAAQAVPHARSTAELALRLNGPLVLDSLIDRNSPTLGRRSSLAITPRLVTTRKPSARDTHTQPGIPGRLLPTCLVREPGRVSIISIFQARKRLEAIFLQQRCRQRRAVGGGGSLQLRFQTSLLQQTTTLPFVAGRVPVDMDFSRRSQVCWNHDSGSEFKSCEWHAKSRLTPAERLRTRTKGSEAGLRQAVAGCDDLTSDT</sequence>
<evidence type="ECO:0000313" key="1">
    <source>
        <dbReference type="EMBL" id="KAK4447748.1"/>
    </source>
</evidence>
<dbReference type="Proteomes" id="UP001321760">
    <property type="component" value="Unassembled WGS sequence"/>
</dbReference>
<reference evidence="1" key="2">
    <citation type="submission" date="2023-05" db="EMBL/GenBank/DDBJ databases">
        <authorList>
            <consortium name="Lawrence Berkeley National Laboratory"/>
            <person name="Steindorff A."/>
            <person name="Hensen N."/>
            <person name="Bonometti L."/>
            <person name="Westerberg I."/>
            <person name="Brannstrom I.O."/>
            <person name="Guillou S."/>
            <person name="Cros-Aarteil S."/>
            <person name="Calhoun S."/>
            <person name="Haridas S."/>
            <person name="Kuo A."/>
            <person name="Mondo S."/>
            <person name="Pangilinan J."/>
            <person name="Riley R."/>
            <person name="Labutti K."/>
            <person name="Andreopoulos B."/>
            <person name="Lipzen A."/>
            <person name="Chen C."/>
            <person name="Yanf M."/>
            <person name="Daum C."/>
            <person name="Ng V."/>
            <person name="Clum A."/>
            <person name="Ohm R."/>
            <person name="Martin F."/>
            <person name="Silar P."/>
            <person name="Natvig D."/>
            <person name="Lalanne C."/>
            <person name="Gautier V."/>
            <person name="Ament-Velasquez S.L."/>
            <person name="Kruys A."/>
            <person name="Hutchinson M.I."/>
            <person name="Powell A.J."/>
            <person name="Barry K."/>
            <person name="Miller A.N."/>
            <person name="Grigoriev I.V."/>
            <person name="Debuchy R."/>
            <person name="Gladieux P."/>
            <person name="Thoren M.H."/>
            <person name="Johannesson H."/>
        </authorList>
    </citation>
    <scope>NUCLEOTIDE SEQUENCE</scope>
    <source>
        <strain evidence="1">PSN243</strain>
    </source>
</reference>
<name>A0AAV9GK73_9PEZI</name>
<protein>
    <submittedName>
        <fullName evidence="1">Uncharacterized protein</fullName>
    </submittedName>
</protein>
<reference evidence="1" key="1">
    <citation type="journal article" date="2023" name="Mol. Phylogenet. Evol.">
        <title>Genome-scale phylogeny and comparative genomics of the fungal order Sordariales.</title>
        <authorList>
            <person name="Hensen N."/>
            <person name="Bonometti L."/>
            <person name="Westerberg I."/>
            <person name="Brannstrom I.O."/>
            <person name="Guillou S."/>
            <person name="Cros-Aarteil S."/>
            <person name="Calhoun S."/>
            <person name="Haridas S."/>
            <person name="Kuo A."/>
            <person name="Mondo S."/>
            <person name="Pangilinan J."/>
            <person name="Riley R."/>
            <person name="LaButti K."/>
            <person name="Andreopoulos B."/>
            <person name="Lipzen A."/>
            <person name="Chen C."/>
            <person name="Yan M."/>
            <person name="Daum C."/>
            <person name="Ng V."/>
            <person name="Clum A."/>
            <person name="Steindorff A."/>
            <person name="Ohm R.A."/>
            <person name="Martin F."/>
            <person name="Silar P."/>
            <person name="Natvig D.O."/>
            <person name="Lalanne C."/>
            <person name="Gautier V."/>
            <person name="Ament-Velasquez S.L."/>
            <person name="Kruys A."/>
            <person name="Hutchinson M.I."/>
            <person name="Powell A.J."/>
            <person name="Barry K."/>
            <person name="Miller A.N."/>
            <person name="Grigoriev I.V."/>
            <person name="Debuchy R."/>
            <person name="Gladieux P."/>
            <person name="Hiltunen Thoren M."/>
            <person name="Johannesson H."/>
        </authorList>
    </citation>
    <scope>NUCLEOTIDE SEQUENCE</scope>
    <source>
        <strain evidence="1">PSN243</strain>
    </source>
</reference>
<gene>
    <name evidence="1" type="ORF">QBC34DRAFT_408790</name>
</gene>
<dbReference type="AlphaFoldDB" id="A0AAV9GK73"/>
<dbReference type="EMBL" id="MU865947">
    <property type="protein sequence ID" value="KAK4447748.1"/>
    <property type="molecule type" value="Genomic_DNA"/>
</dbReference>
<comment type="caution">
    <text evidence="1">The sequence shown here is derived from an EMBL/GenBank/DDBJ whole genome shotgun (WGS) entry which is preliminary data.</text>
</comment>
<organism evidence="1 2">
    <name type="scientific">Podospora aff. communis PSN243</name>
    <dbReference type="NCBI Taxonomy" id="3040156"/>
    <lineage>
        <taxon>Eukaryota</taxon>
        <taxon>Fungi</taxon>
        <taxon>Dikarya</taxon>
        <taxon>Ascomycota</taxon>
        <taxon>Pezizomycotina</taxon>
        <taxon>Sordariomycetes</taxon>
        <taxon>Sordariomycetidae</taxon>
        <taxon>Sordariales</taxon>
        <taxon>Podosporaceae</taxon>
        <taxon>Podospora</taxon>
    </lineage>
</organism>